<evidence type="ECO:0000259" key="4">
    <source>
        <dbReference type="Pfam" id="PF23276"/>
    </source>
</evidence>
<keyword evidence="3" id="KW-0732">Signal</keyword>
<keyword evidence="6" id="KW-1185">Reference proteome</keyword>
<dbReference type="Gene3D" id="1.25.40.10">
    <property type="entry name" value="Tetratricopeptide repeat domain"/>
    <property type="match status" value="1"/>
</dbReference>
<feature type="domain" description="Pentatricopeptide repeat-containing protein-mitochondrial" evidence="4">
    <location>
        <begin position="259"/>
        <end position="395"/>
    </location>
</feature>
<protein>
    <recommendedName>
        <fullName evidence="4">Pentatricopeptide repeat-containing protein-mitochondrial domain-containing protein</fullName>
    </recommendedName>
</protein>
<dbReference type="PANTHER" id="PTHR46862:SF3">
    <property type="entry name" value="OS07G0661900 PROTEIN"/>
    <property type="match status" value="1"/>
</dbReference>
<evidence type="ECO:0000313" key="5">
    <source>
        <dbReference type="EMBL" id="KAH6586800.1"/>
    </source>
</evidence>
<name>A0ABQ8EX06_9FUNG</name>
<comment type="caution">
    <text evidence="5">The sequence shown here is derived from an EMBL/GenBank/DDBJ whole genome shotgun (WGS) entry which is preliminary data.</text>
</comment>
<accession>A0ABQ8EX06</accession>
<dbReference type="InterPro" id="IPR011990">
    <property type="entry name" value="TPR-like_helical_dom_sf"/>
</dbReference>
<keyword evidence="1" id="KW-0677">Repeat</keyword>
<dbReference type="EMBL" id="JAFCIX010000570">
    <property type="protein sequence ID" value="KAH6586800.1"/>
    <property type="molecule type" value="Genomic_DNA"/>
</dbReference>
<evidence type="ECO:0000313" key="6">
    <source>
        <dbReference type="Proteomes" id="UP001648503"/>
    </source>
</evidence>
<proteinExistence type="predicted"/>
<feature type="chain" id="PRO_5045358357" description="Pentatricopeptide repeat-containing protein-mitochondrial domain-containing protein" evidence="3">
    <location>
        <begin position="19"/>
        <end position="551"/>
    </location>
</feature>
<feature type="region of interest" description="Disordered" evidence="2">
    <location>
        <begin position="84"/>
        <end position="106"/>
    </location>
</feature>
<dbReference type="Pfam" id="PF23276">
    <property type="entry name" value="TPR_24"/>
    <property type="match status" value="1"/>
</dbReference>
<dbReference type="PANTHER" id="PTHR46862">
    <property type="entry name" value="OS07G0661900 PROTEIN"/>
    <property type="match status" value="1"/>
</dbReference>
<organism evidence="5 6">
    <name type="scientific">Batrachochytrium salamandrivorans</name>
    <dbReference type="NCBI Taxonomy" id="1357716"/>
    <lineage>
        <taxon>Eukaryota</taxon>
        <taxon>Fungi</taxon>
        <taxon>Fungi incertae sedis</taxon>
        <taxon>Chytridiomycota</taxon>
        <taxon>Chytridiomycota incertae sedis</taxon>
        <taxon>Chytridiomycetes</taxon>
        <taxon>Rhizophydiales</taxon>
        <taxon>Rhizophydiales incertae sedis</taxon>
        <taxon>Batrachochytrium</taxon>
    </lineage>
</organism>
<evidence type="ECO:0000256" key="2">
    <source>
        <dbReference type="SAM" id="MobiDB-lite"/>
    </source>
</evidence>
<evidence type="ECO:0000256" key="3">
    <source>
        <dbReference type="SAM" id="SignalP"/>
    </source>
</evidence>
<reference evidence="5 6" key="1">
    <citation type="submission" date="2021-02" db="EMBL/GenBank/DDBJ databases">
        <title>Variation within the Batrachochytrium salamandrivorans European outbreak.</title>
        <authorList>
            <person name="Kelly M."/>
            <person name="Pasmans F."/>
            <person name="Shea T.P."/>
            <person name="Munoz J.F."/>
            <person name="Carranza S."/>
            <person name="Cuomo C.A."/>
            <person name="Martel A."/>
        </authorList>
    </citation>
    <scope>NUCLEOTIDE SEQUENCE [LARGE SCALE GENOMIC DNA]</scope>
    <source>
        <strain evidence="5 6">AMFP18/2</strain>
    </source>
</reference>
<dbReference type="InterPro" id="IPR057027">
    <property type="entry name" value="TPR_mt"/>
</dbReference>
<gene>
    <name evidence="5" type="ORF">BASA50_000165</name>
</gene>
<feature type="compositionally biased region" description="Low complexity" evidence="2">
    <location>
        <begin position="96"/>
        <end position="105"/>
    </location>
</feature>
<sequence>MSALRCLPLLRRSTLAAAVLHCTACKKSMQSMQCIRTSLGVSDSWSDLECIHPPQTYHEDTSSLPDRTIKEKPSLAFRAKFSNGIRDTPRDTPRNSSCSPSSILSAATPTPSNHILRALMIAIDTRTHRSALDSFMRVDRHYPEVLANLPELYFKQIIDILVFNGKDIARRMTPPDRLNYAAHVLECMKKHNVLPSFNLLKTAIYIYGHLRDLNSVDRVYAYIIQKGFDLHDPRLLTNMCRAYILNGQDEKGIAYFKRQHIRYHTQSAYNSLIGVYVDLNDHPGVFSALNLMQNAKIPANADTIAMICKLYLAQNDLDTVCKHIEMFKSKGGVLESNMYHIQIRVCNARGEHQAVLDNIREMKASNVEISRKTLRYVITAYAHLGDVQRMLGVYRISAPTSSSSIESHTAMAMAFGPLLSSDAVSDIKIRAVYSSVSPITLLYDLVRGYQQLGDVVSVKLLLDDLEKAESRFSPSWYNFVILAYHVAKDADGAWSYAQVLADKYQNNVSPGVWRSVIRTVSLYKPQMLDGVVAYIKSRYKEFPIEDALASV</sequence>
<dbReference type="Proteomes" id="UP001648503">
    <property type="component" value="Unassembled WGS sequence"/>
</dbReference>
<evidence type="ECO:0000256" key="1">
    <source>
        <dbReference type="ARBA" id="ARBA00022737"/>
    </source>
</evidence>
<feature type="signal peptide" evidence="3">
    <location>
        <begin position="1"/>
        <end position="18"/>
    </location>
</feature>